<evidence type="ECO:0000313" key="5">
    <source>
        <dbReference type="Proteomes" id="UP000321393"/>
    </source>
</evidence>
<accession>A0A5A7U3A0</accession>
<dbReference type="GO" id="GO:0009733">
    <property type="term" value="P:response to auxin"/>
    <property type="evidence" value="ECO:0007669"/>
    <property type="project" value="InterPro"/>
</dbReference>
<dbReference type="EMBL" id="SSTD01010321">
    <property type="protein sequence ID" value="TYK12157.1"/>
    <property type="molecule type" value="Genomic_DNA"/>
</dbReference>
<comment type="similarity">
    <text evidence="2">Belongs to the DP1 family.</text>
</comment>
<evidence type="ECO:0000256" key="2">
    <source>
        <dbReference type="RuleBase" id="RU362006"/>
    </source>
</evidence>
<dbReference type="InterPro" id="IPR004345">
    <property type="entry name" value="TB2_DP1_HVA22"/>
</dbReference>
<name>A0A5A7U3A0_CUCMM</name>
<protein>
    <recommendedName>
        <fullName evidence="2">HVA22-like protein</fullName>
    </recommendedName>
</protein>
<dbReference type="Proteomes" id="UP000321947">
    <property type="component" value="Unassembled WGS sequence"/>
</dbReference>
<dbReference type="Pfam" id="PF02519">
    <property type="entry name" value="Auxin_inducible"/>
    <property type="match status" value="1"/>
</dbReference>
<sequence length="289" mass="33318">MGIRFPEIILHAKQITHRVAAPSHRQVGYEVTKQRSSSSDVPKGHFVVYVGEEEEDRKRFVVPLSYLKNPLFQELLSKAADEFGFDNQFGGITIPCAEDQFLGLTSRMAFGYVYPAYECFKTVERRPLEIFQLLFWCHYWIIVALLTVFERVGDPLISWLPLYNIAKLALFIYLWHPKTKGAACMFDVVLKPFISKHEAKIDRCLVELRLKTADIAALFWHKITSCSQTTLLDFLRNVSWMPTSQTCHNNQHRHNLKKDETELVGKTTKCVSTMENRVAADDSKKVETI</sequence>
<dbReference type="PANTHER" id="PTHR12300">
    <property type="entry name" value="HVA22-LIKE PROTEINS"/>
    <property type="match status" value="1"/>
</dbReference>
<comment type="similarity">
    <text evidence="1">Belongs to the ARG7 family.</text>
</comment>
<dbReference type="OrthoDB" id="434647at2759"/>
<dbReference type="GO" id="GO:0016020">
    <property type="term" value="C:membrane"/>
    <property type="evidence" value="ECO:0007669"/>
    <property type="project" value="UniProtKB-SubCell"/>
</dbReference>
<proteinExistence type="inferred from homology"/>
<evidence type="ECO:0000313" key="6">
    <source>
        <dbReference type="Proteomes" id="UP000321947"/>
    </source>
</evidence>
<evidence type="ECO:0000256" key="1">
    <source>
        <dbReference type="ARBA" id="ARBA00006974"/>
    </source>
</evidence>
<dbReference type="PANTHER" id="PTHR12300:SF117">
    <property type="entry name" value="LP05237P-RELATED"/>
    <property type="match status" value="1"/>
</dbReference>
<evidence type="ECO:0000313" key="3">
    <source>
        <dbReference type="EMBL" id="KAA0049718.1"/>
    </source>
</evidence>
<organism evidence="3 5">
    <name type="scientific">Cucumis melo var. makuwa</name>
    <name type="common">Oriental melon</name>
    <dbReference type="NCBI Taxonomy" id="1194695"/>
    <lineage>
        <taxon>Eukaryota</taxon>
        <taxon>Viridiplantae</taxon>
        <taxon>Streptophyta</taxon>
        <taxon>Embryophyta</taxon>
        <taxon>Tracheophyta</taxon>
        <taxon>Spermatophyta</taxon>
        <taxon>Magnoliopsida</taxon>
        <taxon>eudicotyledons</taxon>
        <taxon>Gunneridae</taxon>
        <taxon>Pentapetalae</taxon>
        <taxon>rosids</taxon>
        <taxon>fabids</taxon>
        <taxon>Cucurbitales</taxon>
        <taxon>Cucurbitaceae</taxon>
        <taxon>Benincaseae</taxon>
        <taxon>Cucumis</taxon>
    </lineage>
</organism>
<comment type="caution">
    <text evidence="3">The sequence shown here is derived from an EMBL/GenBank/DDBJ whole genome shotgun (WGS) entry which is preliminary data.</text>
</comment>
<dbReference type="AlphaFoldDB" id="A0A5A7U3A0"/>
<comment type="subcellular location">
    <subcellularLocation>
        <location evidence="2">Membrane</location>
        <topology evidence="2">Multi-pass membrane protein</topology>
    </subcellularLocation>
</comment>
<reference evidence="5 6" key="1">
    <citation type="submission" date="2019-08" db="EMBL/GenBank/DDBJ databases">
        <title>Draft genome sequences of two oriental melons (Cucumis melo L. var makuwa).</title>
        <authorList>
            <person name="Kwon S.-Y."/>
        </authorList>
    </citation>
    <scope>NUCLEOTIDE SEQUENCE [LARGE SCALE GENOMIC DNA]</scope>
    <source>
        <strain evidence="6">cv. Chang Bougi</strain>
        <strain evidence="5">cv. SW 3</strain>
        <tissue evidence="3">Leaf</tissue>
    </source>
</reference>
<feature type="transmembrane region" description="Helical" evidence="2">
    <location>
        <begin position="155"/>
        <end position="175"/>
    </location>
</feature>
<gene>
    <name evidence="4" type="ORF">E5676_scaffold106G00950</name>
    <name evidence="3" type="ORF">E6C27_scaffold76G00640</name>
</gene>
<dbReference type="Pfam" id="PF03134">
    <property type="entry name" value="TB2_DP1_HVA22"/>
    <property type="match status" value="1"/>
</dbReference>
<evidence type="ECO:0000313" key="4">
    <source>
        <dbReference type="EMBL" id="TYK12157.1"/>
    </source>
</evidence>
<keyword evidence="2" id="KW-0812">Transmembrane</keyword>
<feature type="transmembrane region" description="Helical" evidence="2">
    <location>
        <begin position="130"/>
        <end position="149"/>
    </location>
</feature>
<keyword evidence="2" id="KW-0472">Membrane</keyword>
<dbReference type="EMBL" id="SSTE01012063">
    <property type="protein sequence ID" value="KAA0049718.1"/>
    <property type="molecule type" value="Genomic_DNA"/>
</dbReference>
<dbReference type="Proteomes" id="UP000321393">
    <property type="component" value="Unassembled WGS sequence"/>
</dbReference>
<dbReference type="InterPro" id="IPR003676">
    <property type="entry name" value="SAUR_fam"/>
</dbReference>
<keyword evidence="2" id="KW-1133">Transmembrane helix</keyword>